<dbReference type="EMBL" id="JAHXZJ010002982">
    <property type="protein sequence ID" value="KAH0534573.1"/>
    <property type="molecule type" value="Genomic_DNA"/>
</dbReference>
<proteinExistence type="predicted"/>
<organism evidence="2 3">
    <name type="scientific">Cotesia glomerata</name>
    <name type="common">Lepidopteran parasitic wasp</name>
    <name type="synonym">Apanteles glomeratus</name>
    <dbReference type="NCBI Taxonomy" id="32391"/>
    <lineage>
        <taxon>Eukaryota</taxon>
        <taxon>Metazoa</taxon>
        <taxon>Ecdysozoa</taxon>
        <taxon>Arthropoda</taxon>
        <taxon>Hexapoda</taxon>
        <taxon>Insecta</taxon>
        <taxon>Pterygota</taxon>
        <taxon>Neoptera</taxon>
        <taxon>Endopterygota</taxon>
        <taxon>Hymenoptera</taxon>
        <taxon>Apocrita</taxon>
        <taxon>Ichneumonoidea</taxon>
        <taxon>Braconidae</taxon>
        <taxon>Microgastrinae</taxon>
        <taxon>Cotesia</taxon>
    </lineage>
</organism>
<feature type="compositionally biased region" description="Polar residues" evidence="1">
    <location>
        <begin position="32"/>
        <end position="41"/>
    </location>
</feature>
<evidence type="ECO:0000313" key="3">
    <source>
        <dbReference type="Proteomes" id="UP000826195"/>
    </source>
</evidence>
<feature type="region of interest" description="Disordered" evidence="1">
    <location>
        <begin position="1"/>
        <end position="41"/>
    </location>
</feature>
<sequence length="119" mass="13149">MILGSSEESRPGTGDPGKLGVKKPRPKPSSPNRQGPQQCQGFSNKRFICLLLPSEAPEAIEDDAGMKMTILFKESRADYDDDGNHNCGEKREDCNKASFLVLPRSTIELNIPFPKRTNT</sequence>
<keyword evidence="3" id="KW-1185">Reference proteome</keyword>
<dbReference type="Proteomes" id="UP000826195">
    <property type="component" value="Unassembled WGS sequence"/>
</dbReference>
<evidence type="ECO:0000256" key="1">
    <source>
        <dbReference type="SAM" id="MobiDB-lite"/>
    </source>
</evidence>
<evidence type="ECO:0000313" key="2">
    <source>
        <dbReference type="EMBL" id="KAH0534573.1"/>
    </source>
</evidence>
<comment type="caution">
    <text evidence="2">The sequence shown here is derived from an EMBL/GenBank/DDBJ whole genome shotgun (WGS) entry which is preliminary data.</text>
</comment>
<reference evidence="2 3" key="1">
    <citation type="journal article" date="2021" name="J. Hered.">
        <title>A chromosome-level genome assembly of the parasitoid wasp, Cotesia glomerata (Hymenoptera: Braconidae).</title>
        <authorList>
            <person name="Pinto B.J."/>
            <person name="Weis J.J."/>
            <person name="Gamble T."/>
            <person name="Ode P.J."/>
            <person name="Paul R."/>
            <person name="Zaspel J.M."/>
        </authorList>
    </citation>
    <scope>NUCLEOTIDE SEQUENCE [LARGE SCALE GENOMIC DNA]</scope>
    <source>
        <strain evidence="2">CgM1</strain>
    </source>
</reference>
<gene>
    <name evidence="2" type="ORF">KQX54_005497</name>
</gene>
<name>A0AAV7HUZ9_COTGL</name>
<protein>
    <submittedName>
        <fullName evidence="2">Uncharacterized protein</fullName>
    </submittedName>
</protein>
<dbReference type="AlphaFoldDB" id="A0AAV7HUZ9"/>
<accession>A0AAV7HUZ9</accession>